<dbReference type="Pfam" id="PF00126">
    <property type="entry name" value="HTH_1"/>
    <property type="match status" value="1"/>
</dbReference>
<dbReference type="InterPro" id="IPR005119">
    <property type="entry name" value="LysR_subst-bd"/>
</dbReference>
<keyword evidence="2" id="KW-0805">Transcription regulation</keyword>
<dbReference type="InterPro" id="IPR036388">
    <property type="entry name" value="WH-like_DNA-bd_sf"/>
</dbReference>
<evidence type="ECO:0000256" key="4">
    <source>
        <dbReference type="ARBA" id="ARBA00023163"/>
    </source>
</evidence>
<dbReference type="PROSITE" id="PS50931">
    <property type="entry name" value="HTH_LYSR"/>
    <property type="match status" value="1"/>
</dbReference>
<name>A0A1W6UKX3_VIBAL</name>
<organism evidence="6">
    <name type="scientific">Vibrio alginolyticus</name>
    <dbReference type="NCBI Taxonomy" id="663"/>
    <lineage>
        <taxon>Bacteria</taxon>
        <taxon>Pseudomonadati</taxon>
        <taxon>Pseudomonadota</taxon>
        <taxon>Gammaproteobacteria</taxon>
        <taxon>Vibrionales</taxon>
        <taxon>Vibrionaceae</taxon>
        <taxon>Vibrio</taxon>
    </lineage>
</organism>
<keyword evidence="3" id="KW-0238">DNA-binding</keyword>
<dbReference type="Gene3D" id="1.10.10.10">
    <property type="entry name" value="Winged helix-like DNA-binding domain superfamily/Winged helix DNA-binding domain"/>
    <property type="match status" value="1"/>
</dbReference>
<dbReference type="GO" id="GO:0000976">
    <property type="term" value="F:transcription cis-regulatory region binding"/>
    <property type="evidence" value="ECO:0007669"/>
    <property type="project" value="TreeGrafter"/>
</dbReference>
<dbReference type="RefSeq" id="WP_086046777.1">
    <property type="nucleotide sequence ID" value="NZ_CP017889.1"/>
</dbReference>
<dbReference type="CDD" id="cd05466">
    <property type="entry name" value="PBP2_LTTR_substrate"/>
    <property type="match status" value="1"/>
</dbReference>
<dbReference type="EMBL" id="CP017902">
    <property type="protein sequence ID" value="ARP18533.1"/>
    <property type="molecule type" value="Genomic_DNA"/>
</dbReference>
<dbReference type="Pfam" id="PF03466">
    <property type="entry name" value="LysR_substrate"/>
    <property type="match status" value="1"/>
</dbReference>
<dbReference type="GO" id="GO:0003700">
    <property type="term" value="F:DNA-binding transcription factor activity"/>
    <property type="evidence" value="ECO:0007669"/>
    <property type="project" value="InterPro"/>
</dbReference>
<accession>A0A1W6UKX3</accession>
<protein>
    <submittedName>
        <fullName evidence="6">HTH-type transcriptional activator CmpR</fullName>
    </submittedName>
</protein>
<proteinExistence type="inferred from homology"/>
<sequence length="299" mass="34389">MNLKRFLTFKAIVEEGSFLKASQKLYCTQSTVTFQIKQLEQDLSLQLFEKIGRKMVLTQAGEKILPYVYELARVMENIEGTAQQENSEPTGELKVLVAETQLAYKMANVLKEFRIRAPNVRLSLQSQNCYQIRDELIADKADLGVFYRVGNDDTLKVHEFEQEPLVLVASPLLKGLDLKKREQHIDLGFISNGPKCLFRQMFESIIQERDISIDNMIELSSINTIKNCVESNIGISYLPRFTVEKELQEGSLQELEFTEFSKMIKPLCAYHAGKCVTPAMEVFIDCMRNEYERLSTQSW</sequence>
<keyword evidence="4" id="KW-0804">Transcription</keyword>
<reference evidence="6" key="1">
    <citation type="submission" date="2016-10" db="EMBL/GenBank/DDBJ databases">
        <title>The High Quality Genome of Vibrio alginolyticus K01M1.</title>
        <authorList>
            <person name="Wendling C."/>
            <person name="Chibani C.M."/>
            <person name="Hertel R."/>
            <person name="Sproer C."/>
            <person name="Bunk B."/>
            <person name="Overmann J."/>
            <person name="Roth O."/>
            <person name="Liesegang H."/>
        </authorList>
    </citation>
    <scope>NUCLEOTIDE SEQUENCE</scope>
    <source>
        <strain evidence="6">K05K4</strain>
    </source>
</reference>
<evidence type="ECO:0000259" key="5">
    <source>
        <dbReference type="PROSITE" id="PS50931"/>
    </source>
</evidence>
<dbReference type="AlphaFoldDB" id="A0A1W6UKX3"/>
<dbReference type="PANTHER" id="PTHR30126">
    <property type="entry name" value="HTH-TYPE TRANSCRIPTIONAL REGULATOR"/>
    <property type="match status" value="1"/>
</dbReference>
<dbReference type="Gene3D" id="3.40.190.290">
    <property type="match status" value="1"/>
</dbReference>
<gene>
    <name evidence="6" type="primary">cmpR</name>
    <name evidence="6" type="ORF">K05K4_16970</name>
</gene>
<dbReference type="PANTHER" id="PTHR30126:SF5">
    <property type="entry name" value="HTH-TYPE TRANSCRIPTIONAL ACTIVATOR CMPR"/>
    <property type="match status" value="1"/>
</dbReference>
<dbReference type="InterPro" id="IPR000847">
    <property type="entry name" value="LysR_HTH_N"/>
</dbReference>
<evidence type="ECO:0000256" key="3">
    <source>
        <dbReference type="ARBA" id="ARBA00023125"/>
    </source>
</evidence>
<dbReference type="SUPFAM" id="SSF46785">
    <property type="entry name" value="Winged helix' DNA-binding domain"/>
    <property type="match status" value="1"/>
</dbReference>
<dbReference type="PRINTS" id="PR00039">
    <property type="entry name" value="HTHLYSR"/>
</dbReference>
<evidence type="ECO:0000256" key="2">
    <source>
        <dbReference type="ARBA" id="ARBA00023015"/>
    </source>
</evidence>
<comment type="similarity">
    <text evidence="1">Belongs to the LysR transcriptional regulatory family.</text>
</comment>
<evidence type="ECO:0000313" key="6">
    <source>
        <dbReference type="EMBL" id="ARP18533.1"/>
    </source>
</evidence>
<evidence type="ECO:0000256" key="1">
    <source>
        <dbReference type="ARBA" id="ARBA00009437"/>
    </source>
</evidence>
<dbReference type="SUPFAM" id="SSF53850">
    <property type="entry name" value="Periplasmic binding protein-like II"/>
    <property type="match status" value="1"/>
</dbReference>
<feature type="domain" description="HTH lysR-type" evidence="5">
    <location>
        <begin position="1"/>
        <end position="58"/>
    </location>
</feature>
<dbReference type="InterPro" id="IPR036390">
    <property type="entry name" value="WH_DNA-bd_sf"/>
</dbReference>